<feature type="compositionally biased region" description="Polar residues" evidence="1">
    <location>
        <begin position="258"/>
        <end position="267"/>
    </location>
</feature>
<dbReference type="Proteomes" id="UP001309876">
    <property type="component" value="Unassembled WGS sequence"/>
</dbReference>
<feature type="compositionally biased region" description="Acidic residues" evidence="1">
    <location>
        <begin position="276"/>
        <end position="286"/>
    </location>
</feature>
<gene>
    <name evidence="2" type="ORF">LTR05_006495</name>
</gene>
<keyword evidence="3" id="KW-1185">Reference proteome</keyword>
<protein>
    <submittedName>
        <fullName evidence="2">Uncharacterized protein</fullName>
    </submittedName>
</protein>
<feature type="region of interest" description="Disordered" evidence="1">
    <location>
        <begin position="254"/>
        <end position="289"/>
    </location>
</feature>
<dbReference type="AlphaFoldDB" id="A0AAN7Y9W5"/>
<sequence length="355" mass="39887">MPAYHFQTTQESASADFDASSQFSAGVWERGEEELFFHLSYRGFEPLLPKNWMTDFRTLPLTLYSPDTEDASEPLIKARKPHGEFRAIRELRDLLDLGKDVRDKVLISPGVKVETIVERATKRYIAWALADAGIKLSIPASRRGPLPIHVIVKLKSNQTTTSCLLELKEKLHALRTRHYRVRNIHESIERDTSDLMTPESGSPTKVAGTSKDDIPVLYGILICKSILAIFTLNSRTPPMKNTAFPAWGRNHYRPSPAITESTTATKLDTQHLPSMEADEENEDDSTSDPRFIADFDFSDSTKDVWNALVIAIVAMQIRKDMLLPEGTGGVDESIEDIRAGIEDNSIMDEDERLDA</sequence>
<evidence type="ECO:0000313" key="2">
    <source>
        <dbReference type="EMBL" id="KAK5083988.1"/>
    </source>
</evidence>
<evidence type="ECO:0000313" key="3">
    <source>
        <dbReference type="Proteomes" id="UP001309876"/>
    </source>
</evidence>
<dbReference type="EMBL" id="JAVRRJ010000006">
    <property type="protein sequence ID" value="KAK5083988.1"/>
    <property type="molecule type" value="Genomic_DNA"/>
</dbReference>
<evidence type="ECO:0000256" key="1">
    <source>
        <dbReference type="SAM" id="MobiDB-lite"/>
    </source>
</evidence>
<name>A0AAN7Y9W5_9EURO</name>
<accession>A0AAN7Y9W5</accession>
<comment type="caution">
    <text evidence="2">The sequence shown here is derived from an EMBL/GenBank/DDBJ whole genome shotgun (WGS) entry which is preliminary data.</text>
</comment>
<reference evidence="2 3" key="1">
    <citation type="submission" date="2023-08" db="EMBL/GenBank/DDBJ databases">
        <title>Black Yeasts Isolated from many extreme environments.</title>
        <authorList>
            <person name="Coleine C."/>
            <person name="Stajich J.E."/>
            <person name="Selbmann L."/>
        </authorList>
    </citation>
    <scope>NUCLEOTIDE SEQUENCE [LARGE SCALE GENOMIC DNA]</scope>
    <source>
        <strain evidence="2 3">CCFEE 5910</strain>
    </source>
</reference>
<organism evidence="2 3">
    <name type="scientific">Lithohypha guttulata</name>
    <dbReference type="NCBI Taxonomy" id="1690604"/>
    <lineage>
        <taxon>Eukaryota</taxon>
        <taxon>Fungi</taxon>
        <taxon>Dikarya</taxon>
        <taxon>Ascomycota</taxon>
        <taxon>Pezizomycotina</taxon>
        <taxon>Eurotiomycetes</taxon>
        <taxon>Chaetothyriomycetidae</taxon>
        <taxon>Chaetothyriales</taxon>
        <taxon>Trichomeriaceae</taxon>
        <taxon>Lithohypha</taxon>
    </lineage>
</organism>
<proteinExistence type="predicted"/>